<dbReference type="InterPro" id="IPR006073">
    <property type="entry name" value="GTP-bd"/>
</dbReference>
<dbReference type="OrthoDB" id="8954335at2759"/>
<keyword evidence="1" id="KW-0175">Coiled coil</keyword>
<comment type="caution">
    <text evidence="3">The sequence shown here is derived from an EMBL/GenBank/DDBJ whole genome shotgun (WGS) entry which is preliminary data.</text>
</comment>
<evidence type="ECO:0000313" key="4">
    <source>
        <dbReference type="Proteomes" id="UP000664521"/>
    </source>
</evidence>
<dbReference type="EMBL" id="CAJPDS010000309">
    <property type="protein sequence ID" value="CAF9942101.1"/>
    <property type="molecule type" value="Genomic_DNA"/>
</dbReference>
<name>A0A8H3J7D4_9LECA</name>
<evidence type="ECO:0000313" key="3">
    <source>
        <dbReference type="EMBL" id="CAF9942101.1"/>
    </source>
</evidence>
<dbReference type="Pfam" id="PF01926">
    <property type="entry name" value="MMR_HSR1"/>
    <property type="match status" value="1"/>
</dbReference>
<proteinExistence type="predicted"/>
<feature type="coiled-coil region" evidence="1">
    <location>
        <begin position="236"/>
        <end position="263"/>
    </location>
</feature>
<evidence type="ECO:0000256" key="1">
    <source>
        <dbReference type="SAM" id="Coils"/>
    </source>
</evidence>
<keyword evidence="4" id="KW-1185">Reference proteome</keyword>
<reference evidence="3" key="1">
    <citation type="submission" date="2021-03" db="EMBL/GenBank/DDBJ databases">
        <authorList>
            <person name="Tagirdzhanova G."/>
        </authorList>
    </citation>
    <scope>NUCLEOTIDE SEQUENCE</scope>
</reference>
<dbReference type="AlphaFoldDB" id="A0A8H3J7D4"/>
<feature type="domain" description="G" evidence="2">
    <location>
        <begin position="17"/>
        <end position="115"/>
    </location>
</feature>
<organism evidence="3 4">
    <name type="scientific">Heterodermia speciosa</name>
    <dbReference type="NCBI Taxonomy" id="116794"/>
    <lineage>
        <taxon>Eukaryota</taxon>
        <taxon>Fungi</taxon>
        <taxon>Dikarya</taxon>
        <taxon>Ascomycota</taxon>
        <taxon>Pezizomycotina</taxon>
        <taxon>Lecanoromycetes</taxon>
        <taxon>OSLEUM clade</taxon>
        <taxon>Lecanoromycetidae</taxon>
        <taxon>Caliciales</taxon>
        <taxon>Physciaceae</taxon>
        <taxon>Heterodermia</taxon>
    </lineage>
</organism>
<protein>
    <recommendedName>
        <fullName evidence="2">G domain-containing protein</fullName>
    </recommendedName>
</protein>
<sequence length="404" mass="44975">MRTDVSADSIEVRPIYILVMGLTGAGKSTFISVITGNDTIPVGDAGTMEGVTSEVQDCTLDYRRGEILYEIHLIDSPGFDDGCDNDAEILSRIANYINTTYKLKQTLAGVLYLHDITKQRMGGVGQRNLRMLENMIGIDRWNNCTLVTTKWGCTTDPKGEESREETLRSSQKYFGAMLQNAQQAQMARFDPKSKGRALEILNPLLGHSFAPELSKQMVDPKGPMLPLGETDAGKVVADNLEELHRANGELEKLEKAQAILAQKFNQKVFTEYRQRKDKLLQKHRMQRAGRWAMRAAIIGGAVAASVGTMGPGAALLALEPGYEKIASRQRRKERAAIAKLKQDYKQDSAVATKTRGGYNPDWLEDRRVQTMEDLDDGYSLKSHSTIDVSDSEYSYIEDDLLEKA</sequence>
<accession>A0A8H3J7D4</accession>
<gene>
    <name evidence="3" type="ORF">HETSPECPRED_005086</name>
</gene>
<dbReference type="Gene3D" id="3.40.50.300">
    <property type="entry name" value="P-loop containing nucleotide triphosphate hydrolases"/>
    <property type="match status" value="1"/>
</dbReference>
<dbReference type="InterPro" id="IPR027417">
    <property type="entry name" value="P-loop_NTPase"/>
</dbReference>
<dbReference type="SUPFAM" id="SSF52540">
    <property type="entry name" value="P-loop containing nucleoside triphosphate hydrolases"/>
    <property type="match status" value="1"/>
</dbReference>
<dbReference type="GO" id="GO:0005525">
    <property type="term" value="F:GTP binding"/>
    <property type="evidence" value="ECO:0007669"/>
    <property type="project" value="InterPro"/>
</dbReference>
<evidence type="ECO:0000259" key="2">
    <source>
        <dbReference type="Pfam" id="PF01926"/>
    </source>
</evidence>
<dbReference type="Proteomes" id="UP000664521">
    <property type="component" value="Unassembled WGS sequence"/>
</dbReference>